<keyword evidence="2" id="KW-1185">Reference proteome</keyword>
<gene>
    <name evidence="1" type="ORF">AVEN_243852_1</name>
</gene>
<comment type="caution">
    <text evidence="1">The sequence shown here is derived from an EMBL/GenBank/DDBJ whole genome shotgun (WGS) entry which is preliminary data.</text>
</comment>
<sequence>MSPVLRALGRQNSSTFISPYNTEYYKCGRKKHYVQSVTCSCYATTGSKAILLNQIHVEFILQLSNFVKSSTTEIKVTDLIEYRSNTLLKKGIRSWNSGAHFSVKSNLLRLLAKLIWFLRDHMVPCSKPNPPKDPSCMWDWCTLNRASRVKHLSASGMWKFEEGLSAQVSPTVRNYEVRPKLGIVLLQIWTLIELN</sequence>
<organism evidence="1 2">
    <name type="scientific">Araneus ventricosus</name>
    <name type="common">Orbweaver spider</name>
    <name type="synonym">Epeira ventricosa</name>
    <dbReference type="NCBI Taxonomy" id="182803"/>
    <lineage>
        <taxon>Eukaryota</taxon>
        <taxon>Metazoa</taxon>
        <taxon>Ecdysozoa</taxon>
        <taxon>Arthropoda</taxon>
        <taxon>Chelicerata</taxon>
        <taxon>Arachnida</taxon>
        <taxon>Araneae</taxon>
        <taxon>Araneomorphae</taxon>
        <taxon>Entelegynae</taxon>
        <taxon>Araneoidea</taxon>
        <taxon>Araneidae</taxon>
        <taxon>Araneus</taxon>
    </lineage>
</organism>
<proteinExistence type="predicted"/>
<evidence type="ECO:0000313" key="1">
    <source>
        <dbReference type="EMBL" id="GBL75075.1"/>
    </source>
</evidence>
<evidence type="ECO:0000313" key="2">
    <source>
        <dbReference type="Proteomes" id="UP000499080"/>
    </source>
</evidence>
<dbReference type="Proteomes" id="UP000499080">
    <property type="component" value="Unassembled WGS sequence"/>
</dbReference>
<name>A0A4Y2A6S6_ARAVE</name>
<dbReference type="AlphaFoldDB" id="A0A4Y2A6S6"/>
<dbReference type="EMBL" id="BGPR01000006">
    <property type="protein sequence ID" value="GBL75075.1"/>
    <property type="molecule type" value="Genomic_DNA"/>
</dbReference>
<protein>
    <submittedName>
        <fullName evidence="1">Uncharacterized protein</fullName>
    </submittedName>
</protein>
<accession>A0A4Y2A6S6</accession>
<reference evidence="1 2" key="1">
    <citation type="journal article" date="2019" name="Sci. Rep.">
        <title>Orb-weaving spider Araneus ventricosus genome elucidates the spidroin gene catalogue.</title>
        <authorList>
            <person name="Kono N."/>
            <person name="Nakamura H."/>
            <person name="Ohtoshi R."/>
            <person name="Moran D.A.P."/>
            <person name="Shinohara A."/>
            <person name="Yoshida Y."/>
            <person name="Fujiwara M."/>
            <person name="Mori M."/>
            <person name="Tomita M."/>
            <person name="Arakawa K."/>
        </authorList>
    </citation>
    <scope>NUCLEOTIDE SEQUENCE [LARGE SCALE GENOMIC DNA]</scope>
</reference>